<evidence type="ECO:0000313" key="12">
    <source>
        <dbReference type="Proteomes" id="UP001497382"/>
    </source>
</evidence>
<evidence type="ECO:0000256" key="2">
    <source>
        <dbReference type="ARBA" id="ARBA00005861"/>
    </source>
</evidence>
<dbReference type="SFLD" id="SFLDG00363">
    <property type="entry name" value="AMPS_(cytGST):_Alpha-__Mu-__Pi"/>
    <property type="match status" value="1"/>
</dbReference>
<dbReference type="InterPro" id="IPR040079">
    <property type="entry name" value="Glutathione_S-Trfase"/>
</dbReference>
<evidence type="ECO:0000259" key="10">
    <source>
        <dbReference type="PROSITE" id="PS50405"/>
    </source>
</evidence>
<dbReference type="EC" id="2.5.1.18" evidence="5"/>
<dbReference type="PANTHER" id="PTHR11571:SF222">
    <property type="entry name" value="GLUTATHIONE TRANSFERASE"/>
    <property type="match status" value="1"/>
</dbReference>
<evidence type="ECO:0000256" key="6">
    <source>
        <dbReference type="ARBA" id="ARBA00022679"/>
    </source>
</evidence>
<dbReference type="Pfam" id="PF14497">
    <property type="entry name" value="GST_C_3"/>
    <property type="match status" value="1"/>
</dbReference>
<dbReference type="SUPFAM" id="SSF47616">
    <property type="entry name" value="GST C-terminal domain-like"/>
    <property type="match status" value="1"/>
</dbReference>
<evidence type="ECO:0000256" key="8">
    <source>
        <dbReference type="ARBA" id="ARBA00047960"/>
    </source>
</evidence>
<dbReference type="InterPro" id="IPR036249">
    <property type="entry name" value="Thioredoxin-like_sf"/>
</dbReference>
<gene>
    <name evidence="11" type="ORF">LARSCL_LOCUS7928</name>
</gene>
<comment type="function">
    <text evidence="1">Conjugation of reduced glutathione to a wide number of exogenous and endogenous hydrophobic electrophiles.</text>
</comment>
<reference evidence="11 12" key="1">
    <citation type="submission" date="2024-04" db="EMBL/GenBank/DDBJ databases">
        <authorList>
            <person name="Rising A."/>
            <person name="Reimegard J."/>
            <person name="Sonavane S."/>
            <person name="Akerstrom W."/>
            <person name="Nylinder S."/>
            <person name="Hedman E."/>
            <person name="Kallberg Y."/>
        </authorList>
    </citation>
    <scope>NUCLEOTIDE SEQUENCE [LARGE SCALE GENOMIC DNA]</scope>
</reference>
<protein>
    <recommendedName>
        <fullName evidence="5">glutathione transferase</fullName>
        <ecNumber evidence="5">2.5.1.18</ecNumber>
    </recommendedName>
    <alternativeName>
        <fullName evidence="7">GST class-pi</fullName>
    </alternativeName>
</protein>
<dbReference type="SFLD" id="SFLDG01205">
    <property type="entry name" value="AMPS.1"/>
    <property type="match status" value="1"/>
</dbReference>
<feature type="domain" description="GST C-terminal" evidence="10">
    <location>
        <begin position="85"/>
        <end position="203"/>
    </location>
</feature>
<sequence>MPKPLLGYWGIRGIAEPIRYLLHYKKIDFDEKRYIHGTEEWWNVKPTLGLDFPNLPYFIDGDITLTQSIAIMRYLGNKYGLEGKNEPQKLRVFMAEQQSVDFRAKFRAFAMVDGSESGKEEFFKGVQPMFKQWEKFLGDRKHLAGDDITYVDFMFYENLDFYRLLHATILDEYPILKAFHIRIRKLPELQEYLNSPKFRKWPIISPFAKFGGKGQEPKHA</sequence>
<name>A0AAV1ZTQ5_9ARAC</name>
<dbReference type="InterPro" id="IPR010987">
    <property type="entry name" value="Glutathione-S-Trfase_C-like"/>
</dbReference>
<dbReference type="Proteomes" id="UP001497382">
    <property type="component" value="Unassembled WGS sequence"/>
</dbReference>
<dbReference type="GO" id="GO:0006749">
    <property type="term" value="P:glutathione metabolic process"/>
    <property type="evidence" value="ECO:0007669"/>
    <property type="project" value="TreeGrafter"/>
</dbReference>
<keyword evidence="6" id="KW-0808">Transferase</keyword>
<dbReference type="InterPro" id="IPR004046">
    <property type="entry name" value="GST_C"/>
</dbReference>
<comment type="caution">
    <text evidence="11">The sequence shown here is derived from an EMBL/GenBank/DDBJ whole genome shotgun (WGS) entry which is preliminary data.</text>
</comment>
<dbReference type="AlphaFoldDB" id="A0AAV1ZTQ5"/>
<evidence type="ECO:0000259" key="9">
    <source>
        <dbReference type="PROSITE" id="PS50404"/>
    </source>
</evidence>
<dbReference type="InterPro" id="IPR004045">
    <property type="entry name" value="Glutathione_S-Trfase_N"/>
</dbReference>
<dbReference type="FunFam" id="1.20.1050.10:FF:000020">
    <property type="entry name" value="Glutathione S-transferase P 1"/>
    <property type="match status" value="1"/>
</dbReference>
<organism evidence="11 12">
    <name type="scientific">Larinioides sclopetarius</name>
    <dbReference type="NCBI Taxonomy" id="280406"/>
    <lineage>
        <taxon>Eukaryota</taxon>
        <taxon>Metazoa</taxon>
        <taxon>Ecdysozoa</taxon>
        <taxon>Arthropoda</taxon>
        <taxon>Chelicerata</taxon>
        <taxon>Arachnida</taxon>
        <taxon>Araneae</taxon>
        <taxon>Araneomorphae</taxon>
        <taxon>Entelegynae</taxon>
        <taxon>Araneoidea</taxon>
        <taxon>Araneidae</taxon>
        <taxon>Larinioides</taxon>
    </lineage>
</organism>
<dbReference type="PANTHER" id="PTHR11571">
    <property type="entry name" value="GLUTATHIONE S-TRANSFERASE"/>
    <property type="match status" value="1"/>
</dbReference>
<evidence type="ECO:0000313" key="11">
    <source>
        <dbReference type="EMBL" id="CAL1275167.1"/>
    </source>
</evidence>
<evidence type="ECO:0000256" key="5">
    <source>
        <dbReference type="ARBA" id="ARBA00012452"/>
    </source>
</evidence>
<dbReference type="PROSITE" id="PS50404">
    <property type="entry name" value="GST_NTER"/>
    <property type="match status" value="1"/>
</dbReference>
<evidence type="ECO:0000256" key="7">
    <source>
        <dbReference type="ARBA" id="ARBA00032759"/>
    </source>
</evidence>
<dbReference type="InterPro" id="IPR036282">
    <property type="entry name" value="Glutathione-S-Trfase_C_sf"/>
</dbReference>
<proteinExistence type="inferred from homology"/>
<dbReference type="PROSITE" id="PS50405">
    <property type="entry name" value="GST_CTER"/>
    <property type="match status" value="1"/>
</dbReference>
<comment type="subunit">
    <text evidence="4">Homodimer.</text>
</comment>
<dbReference type="Pfam" id="PF02798">
    <property type="entry name" value="GST_N"/>
    <property type="match status" value="1"/>
</dbReference>
<feature type="domain" description="GST N-terminal" evidence="9">
    <location>
        <begin position="2"/>
        <end position="83"/>
    </location>
</feature>
<dbReference type="InterPro" id="IPR050213">
    <property type="entry name" value="GST_superfamily"/>
</dbReference>
<accession>A0AAV1ZTQ5</accession>
<keyword evidence="12" id="KW-1185">Reference proteome</keyword>
<comment type="similarity">
    <text evidence="3">Belongs to the GST superfamily. Pi family.</text>
</comment>
<dbReference type="GO" id="GO:0004364">
    <property type="term" value="F:glutathione transferase activity"/>
    <property type="evidence" value="ECO:0007669"/>
    <property type="project" value="UniProtKB-EC"/>
</dbReference>
<dbReference type="EMBL" id="CAXIEN010000083">
    <property type="protein sequence ID" value="CAL1275167.1"/>
    <property type="molecule type" value="Genomic_DNA"/>
</dbReference>
<evidence type="ECO:0000256" key="3">
    <source>
        <dbReference type="ARBA" id="ARBA00007297"/>
    </source>
</evidence>
<evidence type="ECO:0000256" key="1">
    <source>
        <dbReference type="ARBA" id="ARBA00003701"/>
    </source>
</evidence>
<evidence type="ECO:0000256" key="4">
    <source>
        <dbReference type="ARBA" id="ARBA00011738"/>
    </source>
</evidence>
<comment type="similarity">
    <text evidence="2">Belongs to the GST superfamily. Mu family.</text>
</comment>
<comment type="catalytic activity">
    <reaction evidence="8">
        <text>RX + glutathione = an S-substituted glutathione + a halide anion + H(+)</text>
        <dbReference type="Rhea" id="RHEA:16437"/>
        <dbReference type="ChEBI" id="CHEBI:15378"/>
        <dbReference type="ChEBI" id="CHEBI:16042"/>
        <dbReference type="ChEBI" id="CHEBI:17792"/>
        <dbReference type="ChEBI" id="CHEBI:57925"/>
        <dbReference type="ChEBI" id="CHEBI:90779"/>
        <dbReference type="EC" id="2.5.1.18"/>
    </reaction>
</comment>
<dbReference type="SFLD" id="SFLDS00019">
    <property type="entry name" value="Glutathione_Transferase_(cytos"/>
    <property type="match status" value="1"/>
</dbReference>
<dbReference type="Gene3D" id="1.20.1050.130">
    <property type="match status" value="1"/>
</dbReference>
<dbReference type="SUPFAM" id="SSF52833">
    <property type="entry name" value="Thioredoxin-like"/>
    <property type="match status" value="1"/>
</dbReference>